<protein>
    <recommendedName>
        <fullName evidence="4">DUF304 domain-containing protein</fullName>
    </recommendedName>
</protein>
<evidence type="ECO:0008006" key="4">
    <source>
        <dbReference type="Google" id="ProtNLM"/>
    </source>
</evidence>
<dbReference type="OrthoDB" id="199424at2"/>
<accession>A0A2R8ACS2</accession>
<evidence type="ECO:0000313" key="3">
    <source>
        <dbReference type="Proteomes" id="UP000244932"/>
    </source>
</evidence>
<dbReference type="Proteomes" id="UP000244932">
    <property type="component" value="Unassembled WGS sequence"/>
</dbReference>
<organism evidence="2 3">
    <name type="scientific">Pontivivens insulae</name>
    <dbReference type="NCBI Taxonomy" id="1639689"/>
    <lineage>
        <taxon>Bacteria</taxon>
        <taxon>Pseudomonadati</taxon>
        <taxon>Pseudomonadota</taxon>
        <taxon>Alphaproteobacteria</taxon>
        <taxon>Rhodobacterales</taxon>
        <taxon>Paracoccaceae</taxon>
        <taxon>Pontivivens</taxon>
    </lineage>
</organism>
<keyword evidence="1" id="KW-1133">Transmembrane helix</keyword>
<reference evidence="2 3" key="1">
    <citation type="submission" date="2018-03" db="EMBL/GenBank/DDBJ databases">
        <authorList>
            <person name="Keele B.F."/>
        </authorList>
    </citation>
    <scope>NUCLEOTIDE SEQUENCE [LARGE SCALE GENOMIC DNA]</scope>
    <source>
        <strain evidence="2 3">CeCT 8812</strain>
    </source>
</reference>
<evidence type="ECO:0000313" key="2">
    <source>
        <dbReference type="EMBL" id="SPF30029.1"/>
    </source>
</evidence>
<proteinExistence type="predicted"/>
<gene>
    <name evidence="2" type="ORF">POI8812_02357</name>
</gene>
<name>A0A2R8ACS2_9RHOB</name>
<sequence length="179" mass="19809">MQIPPHMRAFLASDERLIWHGRPGQGFVFRPALFMFAVVGLIVIVVFGWAGGQIIEQGDVVAGMGFRAFAYLVGGAFVVGPTAVDIYARSKTDYLVTDKGVTILVRMGPVPYTPVKYRYTDMSFSRHGSTLRLIPLQEADGSYRIRFDRPKEMIALRDADHVETLIKSQMATAATPADL</sequence>
<dbReference type="EMBL" id="OMKW01000003">
    <property type="protein sequence ID" value="SPF30029.1"/>
    <property type="molecule type" value="Genomic_DNA"/>
</dbReference>
<keyword evidence="1" id="KW-0812">Transmembrane</keyword>
<evidence type="ECO:0000256" key="1">
    <source>
        <dbReference type="SAM" id="Phobius"/>
    </source>
</evidence>
<dbReference type="RefSeq" id="WP_146186163.1">
    <property type="nucleotide sequence ID" value="NZ_OMKW01000003.1"/>
</dbReference>
<feature type="transmembrane region" description="Helical" evidence="1">
    <location>
        <begin position="69"/>
        <end position="88"/>
    </location>
</feature>
<dbReference type="AlphaFoldDB" id="A0A2R8ACS2"/>
<feature type="transmembrane region" description="Helical" evidence="1">
    <location>
        <begin position="27"/>
        <end position="49"/>
    </location>
</feature>
<keyword evidence="3" id="KW-1185">Reference proteome</keyword>
<keyword evidence="1" id="KW-0472">Membrane</keyword>